<dbReference type="Pfam" id="PF11349">
    <property type="entry name" value="DUF3151"/>
    <property type="match status" value="1"/>
</dbReference>
<name>A0ABQ1UAW7_9NOCA</name>
<feature type="region of interest" description="Disordered" evidence="1">
    <location>
        <begin position="35"/>
        <end position="60"/>
    </location>
</feature>
<dbReference type="EMBL" id="BMCS01000001">
    <property type="protein sequence ID" value="GGF12110.1"/>
    <property type="molecule type" value="Genomic_DNA"/>
</dbReference>
<reference evidence="3" key="1">
    <citation type="journal article" date="2019" name="Int. J. Syst. Evol. Microbiol.">
        <title>The Global Catalogue of Microorganisms (GCM) 10K type strain sequencing project: providing services to taxonomists for standard genome sequencing and annotation.</title>
        <authorList>
            <consortium name="The Broad Institute Genomics Platform"/>
            <consortium name="The Broad Institute Genome Sequencing Center for Infectious Disease"/>
            <person name="Wu L."/>
            <person name="Ma J."/>
        </authorList>
    </citation>
    <scope>NUCLEOTIDE SEQUENCE [LARGE SCALE GENOMIC DNA]</scope>
    <source>
        <strain evidence="3">CCM 7855</strain>
    </source>
</reference>
<protein>
    <recommendedName>
        <fullName evidence="4">DUF3151 domain-containing protein</fullName>
    </recommendedName>
</protein>
<sequence>MAESAFPTAELPVSSGCDIRVLTFVVWFGASGHRRAAPVDPAKSGASARSRSPYRTSGGPSHHLFVLPVAPRGPGGVHNRTVTSFGDLLGPQPTLLTGDDDAESDLLNGTDAKTVAAAHPTASIAWAYLAEAAFDSGEVITAYAYARTGYHRGLDQLRRHGWKGFGAVPWSHEPNRGFLRCVAVLARAAQSIGENDEYHRCLDLLNDSDETAAAELGLA</sequence>
<comment type="caution">
    <text evidence="2">The sequence shown here is derived from an EMBL/GenBank/DDBJ whole genome shotgun (WGS) entry which is preliminary data.</text>
</comment>
<evidence type="ECO:0000313" key="3">
    <source>
        <dbReference type="Proteomes" id="UP000632454"/>
    </source>
</evidence>
<evidence type="ECO:0000256" key="1">
    <source>
        <dbReference type="SAM" id="MobiDB-lite"/>
    </source>
</evidence>
<accession>A0ABQ1UAW7</accession>
<organism evidence="2 3">
    <name type="scientific">Williamsia phyllosphaerae</name>
    <dbReference type="NCBI Taxonomy" id="885042"/>
    <lineage>
        <taxon>Bacteria</taxon>
        <taxon>Bacillati</taxon>
        <taxon>Actinomycetota</taxon>
        <taxon>Actinomycetes</taxon>
        <taxon>Mycobacteriales</taxon>
        <taxon>Nocardiaceae</taxon>
        <taxon>Williamsia</taxon>
    </lineage>
</organism>
<dbReference type="InterPro" id="IPR014487">
    <property type="entry name" value="DUF3151"/>
</dbReference>
<proteinExistence type="predicted"/>
<dbReference type="Proteomes" id="UP000632454">
    <property type="component" value="Unassembled WGS sequence"/>
</dbReference>
<evidence type="ECO:0008006" key="4">
    <source>
        <dbReference type="Google" id="ProtNLM"/>
    </source>
</evidence>
<evidence type="ECO:0000313" key="2">
    <source>
        <dbReference type="EMBL" id="GGF12110.1"/>
    </source>
</evidence>
<feature type="compositionally biased region" description="Polar residues" evidence="1">
    <location>
        <begin position="47"/>
        <end position="59"/>
    </location>
</feature>
<keyword evidence="3" id="KW-1185">Reference proteome</keyword>
<gene>
    <name evidence="2" type="ORF">GCM10007298_05090</name>
</gene>